<evidence type="ECO:0008006" key="3">
    <source>
        <dbReference type="Google" id="ProtNLM"/>
    </source>
</evidence>
<protein>
    <recommendedName>
        <fullName evidence="3">DUF3800 domain-containing protein</fullName>
    </recommendedName>
</protein>
<dbReference type="EMBL" id="JAUSWV010000002">
    <property type="protein sequence ID" value="MDQ0585019.1"/>
    <property type="molecule type" value="Genomic_DNA"/>
</dbReference>
<comment type="caution">
    <text evidence="1">The sequence shown here is derived from an EMBL/GenBank/DDBJ whole genome shotgun (WGS) entry which is preliminary data.</text>
</comment>
<dbReference type="Proteomes" id="UP001230654">
    <property type="component" value="Unassembled WGS sequence"/>
</dbReference>
<proteinExistence type="predicted"/>
<name>A0ABU0P0Y0_STRRH</name>
<sequence length="371" mass="40174">MRACKGFGSPGVSCGMLVMGHKIGGCGVTWDHVNGTAVADAGGIPEIACDESGSDGENLTGGNTDVFAHASVLLPADSAAGHLREIRNRIRSPAEEYKANHLLREKHRTVLEWLLSASGPLYGHAHVHLVEKSFFVVDRAADLLLGDPGAALPLFRQGRRTFTETEWRQFLEAANQLLWVRHAGSPDAPVERFFRTVEELRLRYPGTAAAETLSRLSEERSRALAYRAGIQDGPFVLTPVLNPLLPSILHTAAHWSAGGRPVRLAHDRQNMLTPQRIAWIEGAARLRGIRLAGLRLVVSRLDARVQLADFLAGIARRIASDELNGRGDPALTALLRPYTGEAAVWGDERSWARLGPAGESGGRSAQLNSPV</sequence>
<keyword evidence="2" id="KW-1185">Reference proteome</keyword>
<organism evidence="1 2">
    <name type="scientific">Streptomyces rishiriensis</name>
    <dbReference type="NCBI Taxonomy" id="68264"/>
    <lineage>
        <taxon>Bacteria</taxon>
        <taxon>Bacillati</taxon>
        <taxon>Actinomycetota</taxon>
        <taxon>Actinomycetes</taxon>
        <taxon>Kitasatosporales</taxon>
        <taxon>Streptomycetaceae</taxon>
        <taxon>Streptomyces</taxon>
    </lineage>
</organism>
<reference evidence="1 2" key="1">
    <citation type="submission" date="2023-07" db="EMBL/GenBank/DDBJ databases">
        <title>Comparative genomics of wheat-associated soil bacteria to identify genetic determinants of phenazine resistance.</title>
        <authorList>
            <person name="Mouncey N."/>
        </authorList>
    </citation>
    <scope>NUCLEOTIDE SEQUENCE [LARGE SCALE GENOMIC DNA]</scope>
    <source>
        <strain evidence="1 2">B2I6</strain>
    </source>
</reference>
<evidence type="ECO:0000313" key="1">
    <source>
        <dbReference type="EMBL" id="MDQ0585019.1"/>
    </source>
</evidence>
<evidence type="ECO:0000313" key="2">
    <source>
        <dbReference type="Proteomes" id="UP001230654"/>
    </source>
</evidence>
<accession>A0ABU0P0Y0</accession>
<gene>
    <name evidence="1" type="ORF">QF030_007197</name>
</gene>